<organism evidence="2 3">
    <name type="scientific">Rangifer tarandus platyrhynchus</name>
    <name type="common">Svalbard reindeer</name>
    <dbReference type="NCBI Taxonomy" id="3082113"/>
    <lineage>
        <taxon>Eukaryota</taxon>
        <taxon>Metazoa</taxon>
        <taxon>Chordata</taxon>
        <taxon>Craniata</taxon>
        <taxon>Vertebrata</taxon>
        <taxon>Euteleostomi</taxon>
        <taxon>Mammalia</taxon>
        <taxon>Eutheria</taxon>
        <taxon>Laurasiatheria</taxon>
        <taxon>Artiodactyla</taxon>
        <taxon>Ruminantia</taxon>
        <taxon>Pecora</taxon>
        <taxon>Cervidae</taxon>
        <taxon>Odocoileinae</taxon>
        <taxon>Rangifer</taxon>
    </lineage>
</organism>
<name>A0ABN8ZUB1_RANTA</name>
<sequence length="154" mass="16404">INLQTKKRGLMVTEQCNAVSQNNGNAQIKLTEGERGKQGADIFISHCVESAVTNYSKCGGLKQHKLAYSSVDQKCSTDLTGDPIRPEALQPYQLQLVADLGFSEHIRLRETVCRDGPAEGLGTAGQRGPGAPVMTDAPVEPTPPPGSIHPLEGV</sequence>
<dbReference type="EMBL" id="OX459942">
    <property type="protein sequence ID" value="CAI9177354.1"/>
    <property type="molecule type" value="Genomic_DNA"/>
</dbReference>
<feature type="non-terminal residue" evidence="2">
    <location>
        <position position="154"/>
    </location>
</feature>
<evidence type="ECO:0000256" key="1">
    <source>
        <dbReference type="SAM" id="MobiDB-lite"/>
    </source>
</evidence>
<reference evidence="2" key="1">
    <citation type="submission" date="2023-04" db="EMBL/GenBank/DDBJ databases">
        <authorList>
            <consortium name="ELIXIR-Norway"/>
        </authorList>
    </citation>
    <scope>NUCLEOTIDE SEQUENCE [LARGE SCALE GENOMIC DNA]</scope>
</reference>
<protein>
    <submittedName>
        <fullName evidence="2">Uncharacterized protein</fullName>
    </submittedName>
</protein>
<proteinExistence type="predicted"/>
<evidence type="ECO:0000313" key="2">
    <source>
        <dbReference type="EMBL" id="CAI9177354.1"/>
    </source>
</evidence>
<evidence type="ECO:0000313" key="3">
    <source>
        <dbReference type="Proteomes" id="UP001176941"/>
    </source>
</evidence>
<feature type="region of interest" description="Disordered" evidence="1">
    <location>
        <begin position="117"/>
        <end position="154"/>
    </location>
</feature>
<accession>A0ABN8ZUB1</accession>
<gene>
    <name evidence="2" type="ORF">MRATA1EN1_LOCUS26316</name>
</gene>
<dbReference type="Proteomes" id="UP001176941">
    <property type="component" value="Chromosome 6"/>
</dbReference>
<keyword evidence="3" id="KW-1185">Reference proteome</keyword>